<dbReference type="PANTHER" id="PTHR11060">
    <property type="entry name" value="PROTEIN MEMO1"/>
    <property type="match status" value="1"/>
</dbReference>
<evidence type="ECO:0000313" key="3">
    <source>
        <dbReference type="Proteomes" id="UP000001072"/>
    </source>
</evidence>
<protein>
    <submittedName>
        <fullName evidence="2">Uncharacterized protein</fullName>
    </submittedName>
</protein>
<comment type="similarity">
    <text evidence="1">Belongs to the MEMO1 family.</text>
</comment>
<dbReference type="GeneID" id="18928517"/>
<dbReference type="CDD" id="cd07361">
    <property type="entry name" value="MEMO_like"/>
    <property type="match status" value="1"/>
</dbReference>
<dbReference type="VEuPathDB" id="FungiDB:MELLADRAFT_48375"/>
<keyword evidence="3" id="KW-1185">Reference proteome</keyword>
<dbReference type="FunCoup" id="F4RLW5">
    <property type="interactions" value="231"/>
</dbReference>
<dbReference type="Proteomes" id="UP000001072">
    <property type="component" value="Unassembled WGS sequence"/>
</dbReference>
<gene>
    <name evidence="2" type="ORF">MELLADRAFT_48375</name>
</gene>
<dbReference type="InParanoid" id="F4RLW5"/>
<dbReference type="RefSeq" id="XP_007410053.1">
    <property type="nucleotide sequence ID" value="XM_007409991.1"/>
</dbReference>
<sequence length="325" mass="36004">MVHRSATHAGSWYTSSPNKLRNEIDTWLEAAHPKAETTEETQDWRKVAMPVPISNCKAVIAPHAGYSYSGSTAAWAYKTIDPSVIKRVFILGPSHHVYLDGCALSGCEAYETPLGDLEIDVQVTSELVQSGLFEEMDIETDEAEHSIELHLPYVRHIFKDQTITIVPILIGSISSEKELIYGEVLRPYLLSPENLFVISSDFCHWGSRFSYTYYKDPTQENEPARKLSSSASPPATPIYQSIEALDREALNILESLSHSEFSRYLSQTKNTICGRHPIGVLLGALQTITEPAKLKFTCYAQSSQCVSARDSSVSYASAFVSLGSS</sequence>
<organism evidence="3">
    <name type="scientific">Melampsora larici-populina (strain 98AG31 / pathotype 3-4-7)</name>
    <name type="common">Poplar leaf rust fungus</name>
    <dbReference type="NCBI Taxonomy" id="747676"/>
    <lineage>
        <taxon>Eukaryota</taxon>
        <taxon>Fungi</taxon>
        <taxon>Dikarya</taxon>
        <taxon>Basidiomycota</taxon>
        <taxon>Pucciniomycotina</taxon>
        <taxon>Pucciniomycetes</taxon>
        <taxon>Pucciniales</taxon>
        <taxon>Melampsoraceae</taxon>
        <taxon>Melampsora</taxon>
    </lineage>
</organism>
<accession>F4RLW5</accession>
<dbReference type="Gene3D" id="3.40.830.10">
    <property type="entry name" value="LigB-like"/>
    <property type="match status" value="1"/>
</dbReference>
<proteinExistence type="inferred from homology"/>
<evidence type="ECO:0000256" key="1">
    <source>
        <dbReference type="ARBA" id="ARBA00006315"/>
    </source>
</evidence>
<dbReference type="KEGG" id="mlr:MELLADRAFT_48375"/>
<dbReference type="STRING" id="747676.F4RLW5"/>
<dbReference type="OrthoDB" id="417112at2759"/>
<reference evidence="3" key="1">
    <citation type="journal article" date="2011" name="Proc. Natl. Acad. Sci. U.S.A.">
        <title>Obligate biotrophy features unraveled by the genomic analysis of rust fungi.</title>
        <authorList>
            <person name="Duplessis S."/>
            <person name="Cuomo C.A."/>
            <person name="Lin Y.-C."/>
            <person name="Aerts A."/>
            <person name="Tisserant E."/>
            <person name="Veneault-Fourrey C."/>
            <person name="Joly D.L."/>
            <person name="Hacquard S."/>
            <person name="Amselem J."/>
            <person name="Cantarel B.L."/>
            <person name="Chiu R."/>
            <person name="Coutinho P.M."/>
            <person name="Feau N."/>
            <person name="Field M."/>
            <person name="Frey P."/>
            <person name="Gelhaye E."/>
            <person name="Goldberg J."/>
            <person name="Grabherr M.G."/>
            <person name="Kodira C.D."/>
            <person name="Kohler A."/>
            <person name="Kuees U."/>
            <person name="Lindquist E.A."/>
            <person name="Lucas S.M."/>
            <person name="Mago R."/>
            <person name="Mauceli E."/>
            <person name="Morin E."/>
            <person name="Murat C."/>
            <person name="Pangilinan J.L."/>
            <person name="Park R."/>
            <person name="Pearson M."/>
            <person name="Quesneville H."/>
            <person name="Rouhier N."/>
            <person name="Sakthikumar S."/>
            <person name="Salamov A.A."/>
            <person name="Schmutz J."/>
            <person name="Selles B."/>
            <person name="Shapiro H."/>
            <person name="Tanguay P."/>
            <person name="Tuskan G.A."/>
            <person name="Henrissat B."/>
            <person name="Van de Peer Y."/>
            <person name="Rouze P."/>
            <person name="Ellis J.G."/>
            <person name="Dodds P.N."/>
            <person name="Schein J.E."/>
            <person name="Zhong S."/>
            <person name="Hamelin R.C."/>
            <person name="Grigoriev I.V."/>
            <person name="Szabo L.J."/>
            <person name="Martin F."/>
        </authorList>
    </citation>
    <scope>NUCLEOTIDE SEQUENCE [LARGE SCALE GENOMIC DNA]</scope>
    <source>
        <strain evidence="3">98AG31 / pathotype 3-4-7</strain>
    </source>
</reference>
<dbReference type="PANTHER" id="PTHR11060:SF0">
    <property type="entry name" value="PROTEIN MEMO1"/>
    <property type="match status" value="1"/>
</dbReference>
<dbReference type="HOGENOM" id="CLU_038085_0_1_1"/>
<evidence type="ECO:0000313" key="2">
    <source>
        <dbReference type="EMBL" id="EGG06613.1"/>
    </source>
</evidence>
<dbReference type="eggNOG" id="KOG3086">
    <property type="taxonomic scope" value="Eukaryota"/>
</dbReference>
<dbReference type="Pfam" id="PF01875">
    <property type="entry name" value="Memo"/>
    <property type="match status" value="1"/>
</dbReference>
<name>F4RLW5_MELLP</name>
<dbReference type="AlphaFoldDB" id="F4RLW5"/>
<dbReference type="InterPro" id="IPR002737">
    <property type="entry name" value="MEMO1_fam"/>
</dbReference>
<dbReference type="HAMAP" id="MF_00055">
    <property type="entry name" value="MEMO1"/>
    <property type="match status" value="1"/>
</dbReference>
<dbReference type="EMBL" id="GL883107">
    <property type="protein sequence ID" value="EGG06613.1"/>
    <property type="molecule type" value="Genomic_DNA"/>
</dbReference>
<dbReference type="NCBIfam" id="TIGR04336">
    <property type="entry name" value="AmmeMemoSam_B"/>
    <property type="match status" value="1"/>
</dbReference>